<protein>
    <recommendedName>
        <fullName evidence="2">IrrE N-terminal-like domain-containing protein</fullName>
    </recommendedName>
</protein>
<name>A0AAU8B7V9_9CAUD</name>
<evidence type="ECO:0000313" key="1">
    <source>
        <dbReference type="EMBL" id="XCD08434.1"/>
    </source>
</evidence>
<dbReference type="EMBL" id="PP511876">
    <property type="protein sequence ID" value="XCD08434.1"/>
    <property type="molecule type" value="Genomic_DNA"/>
</dbReference>
<proteinExistence type="predicted"/>
<accession>A0AAU8B7V9</accession>
<evidence type="ECO:0008006" key="2">
    <source>
        <dbReference type="Google" id="ProtNLM"/>
    </source>
</evidence>
<organism evidence="1">
    <name type="scientific">Dulem virus 42</name>
    <dbReference type="NCBI Taxonomy" id="3145760"/>
    <lineage>
        <taxon>Viruses</taxon>
        <taxon>Duplodnaviria</taxon>
        <taxon>Heunggongvirae</taxon>
        <taxon>Uroviricota</taxon>
        <taxon>Caudoviricetes</taxon>
    </lineage>
</organism>
<reference evidence="1" key="1">
    <citation type="submission" date="2024-03" db="EMBL/GenBank/DDBJ databases">
        <title>Diverse circular DNA viruses in blood, oral, and fecal samples of captive lemurs.</title>
        <authorList>
            <person name="Paietta E.N."/>
            <person name="Kraberger S."/>
            <person name="Lund M.C."/>
            <person name="Custer J.M."/>
            <person name="Vargas K.M."/>
            <person name="Ehmke E.E."/>
            <person name="Yoder A.D."/>
            <person name="Varsani A."/>
        </authorList>
    </citation>
    <scope>NUCLEOTIDE SEQUENCE</scope>
    <source>
        <strain evidence="1">Duke_30FF_63</strain>
    </source>
</reference>
<sequence length="136" mass="15269">MNSKTVKSKKKKKSIIDIYNPVIYPIELHVCKNVDYSILSKKYELEGHGKDIDIALTIFGVKELQTDKSICLVILNSEAKGFKDKANIVNTCAHEASHYVIDMFDFIGNNITQDTHEPVAYLAGWAASCIYKTAIK</sequence>